<sequence>MRLALYKWLTLISFVLFIGLIPFTNPAVAATSTATVLSDNAAADVITKDIEKSAEPGLRAQHPKAHGVVWAEFTVEPNLPEDLKVGVFKEPGKTFPAWVRFSNAVDKDDTKNGVHGMAIKLMDVEGEKVLRDEKDAKTQDFILVDHPVFFLRNAQDSADFFNALAQSPGKPPLKFFFSGANPLKWHTHELQILMAMKQKKIDSPIATQYWSTTPYQLGSMAVKFSTKPTSSSIERSANKTPDYLQTAMVEQLKTQDASFDFLIQRQIDPVKMPVEDPTVEWSEKESPFQKVATIRIPRQAFDSPEQKAFGESLSFTPWHSLPEHAPLGSINQARKIIYQSLSEQRHQFQRVASQEPTLQSFTPSLLNSDDRPS</sequence>
<name>A0A2T1D8Y3_9CYAN</name>
<dbReference type="OrthoDB" id="336698at2"/>
<comment type="caution">
    <text evidence="4">The sequence shown here is derived from an EMBL/GenBank/DDBJ whole genome shotgun (WGS) entry which is preliminary data.</text>
</comment>
<dbReference type="CDD" id="cd08152">
    <property type="entry name" value="y4iL_like"/>
    <property type="match status" value="1"/>
</dbReference>
<feature type="region of interest" description="Disordered" evidence="1">
    <location>
        <begin position="348"/>
        <end position="373"/>
    </location>
</feature>
<evidence type="ECO:0000256" key="2">
    <source>
        <dbReference type="SAM" id="SignalP"/>
    </source>
</evidence>
<evidence type="ECO:0000256" key="1">
    <source>
        <dbReference type="SAM" id="MobiDB-lite"/>
    </source>
</evidence>
<reference evidence="4 5" key="2">
    <citation type="submission" date="2018-03" db="EMBL/GenBank/DDBJ databases">
        <title>The ancient ancestry and fast evolution of plastids.</title>
        <authorList>
            <person name="Moore K.R."/>
            <person name="Magnabosco C."/>
            <person name="Momper L."/>
            <person name="Gold D.A."/>
            <person name="Bosak T."/>
            <person name="Fournier G.P."/>
        </authorList>
    </citation>
    <scope>NUCLEOTIDE SEQUENCE [LARGE SCALE GENOMIC DNA]</scope>
    <source>
        <strain evidence="4 5">ULC007</strain>
    </source>
</reference>
<feature type="compositionally biased region" description="Polar residues" evidence="1">
    <location>
        <begin position="350"/>
        <end position="367"/>
    </location>
</feature>
<dbReference type="SUPFAM" id="SSF56634">
    <property type="entry name" value="Heme-dependent catalase-like"/>
    <property type="match status" value="1"/>
</dbReference>
<dbReference type="AlphaFoldDB" id="A0A2T1D8Y3"/>
<dbReference type="STRING" id="1920490.GCA_001895925_02070"/>
<dbReference type="EMBL" id="PVWG01000035">
    <property type="protein sequence ID" value="PSB16894.1"/>
    <property type="molecule type" value="Genomic_DNA"/>
</dbReference>
<dbReference type="PANTHER" id="PTHR36195:SF4">
    <property type="entry name" value="DOMAIN PROTEIN, PUTATIVE (AFU_ORTHOLOGUE AFUA_5G01990)-RELATED"/>
    <property type="match status" value="1"/>
</dbReference>
<dbReference type="SMART" id="SM01060">
    <property type="entry name" value="Catalase"/>
    <property type="match status" value="1"/>
</dbReference>
<dbReference type="PANTHER" id="PTHR36195">
    <property type="entry name" value="DOMAIN PROTEIN, PUTATIVE (AFU_ORTHOLOGUE AFUA_5G01990)-RELATED-RELATED"/>
    <property type="match status" value="1"/>
</dbReference>
<organism evidence="4 5">
    <name type="scientific">Phormidesmis priestleyi ULC007</name>
    <dbReference type="NCBI Taxonomy" id="1920490"/>
    <lineage>
        <taxon>Bacteria</taxon>
        <taxon>Bacillati</taxon>
        <taxon>Cyanobacteriota</taxon>
        <taxon>Cyanophyceae</taxon>
        <taxon>Leptolyngbyales</taxon>
        <taxon>Leptolyngbyaceae</taxon>
        <taxon>Phormidesmis</taxon>
    </lineage>
</organism>
<keyword evidence="2" id="KW-0732">Signal</keyword>
<keyword evidence="5" id="KW-1185">Reference proteome</keyword>
<feature type="domain" description="Catalase core" evidence="3">
    <location>
        <begin position="21"/>
        <end position="370"/>
    </location>
</feature>
<evidence type="ECO:0000259" key="3">
    <source>
        <dbReference type="SMART" id="SM01060"/>
    </source>
</evidence>
<dbReference type="Gene3D" id="2.40.180.10">
    <property type="entry name" value="Catalase core domain"/>
    <property type="match status" value="1"/>
</dbReference>
<dbReference type="Pfam" id="PF00199">
    <property type="entry name" value="Catalase"/>
    <property type="match status" value="1"/>
</dbReference>
<evidence type="ECO:0000313" key="4">
    <source>
        <dbReference type="EMBL" id="PSB16894.1"/>
    </source>
</evidence>
<dbReference type="GO" id="GO:0020037">
    <property type="term" value="F:heme binding"/>
    <property type="evidence" value="ECO:0007669"/>
    <property type="project" value="InterPro"/>
</dbReference>
<accession>A0A2T1D8Y3</accession>
<feature type="signal peptide" evidence="2">
    <location>
        <begin position="1"/>
        <end position="29"/>
    </location>
</feature>
<evidence type="ECO:0000313" key="5">
    <source>
        <dbReference type="Proteomes" id="UP000238634"/>
    </source>
</evidence>
<dbReference type="GO" id="GO:0004096">
    <property type="term" value="F:catalase activity"/>
    <property type="evidence" value="ECO:0007669"/>
    <property type="project" value="InterPro"/>
</dbReference>
<proteinExistence type="predicted"/>
<dbReference type="Proteomes" id="UP000238634">
    <property type="component" value="Unassembled WGS sequence"/>
</dbReference>
<gene>
    <name evidence="4" type="ORF">C7B65_20155</name>
</gene>
<protein>
    <submittedName>
        <fullName evidence="4">Catalase</fullName>
    </submittedName>
</protein>
<dbReference type="InterPro" id="IPR011614">
    <property type="entry name" value="Catalase_core"/>
</dbReference>
<feature type="chain" id="PRO_5015486632" evidence="2">
    <location>
        <begin position="30"/>
        <end position="373"/>
    </location>
</feature>
<reference evidence="4 5" key="1">
    <citation type="submission" date="2018-02" db="EMBL/GenBank/DDBJ databases">
        <authorList>
            <person name="Cohen D.B."/>
            <person name="Kent A.D."/>
        </authorList>
    </citation>
    <scope>NUCLEOTIDE SEQUENCE [LARGE SCALE GENOMIC DNA]</scope>
    <source>
        <strain evidence="4 5">ULC007</strain>
    </source>
</reference>
<dbReference type="RefSeq" id="WP_083583159.1">
    <property type="nucleotide sequence ID" value="NZ_MPPI01000038.1"/>
</dbReference>
<dbReference type="InterPro" id="IPR020835">
    <property type="entry name" value="Catalase_sf"/>
</dbReference>